<keyword evidence="9" id="KW-0406">Ion transport</keyword>
<sequence>MTKQKQYLESSTQESYAGNTVALPRLNSSLSVSSSTDDENKRSTWSRQLDFFLSCVGYAVGLGNIWRFPYLCYKSGGGAFLIPYAIFLVICGIPLFFLEMSLGQFGSLGPIAIWKISPIFKGLGFGMAIVSGVVCVYYNVIIAWALYYIYQSYSVSWSSCENAWNTPNCVSQDDMKMQLNITSVANMTNLYNSSEVSRLSDSLSKMTSSEEFWLFKVLKQSTGIESIGGFQWPLVLTLLIAWILVFMCMMRGIKTSGKVVYVTATFPYCVLLCLLIRGLTLPGAWNGISFYLSPQWEKLLTFKVWGDAATQIFYSVGAAWGALLTMASYNKFSNNVYRDSLVVPLINCGTSVLAGFVVFSLLGFMAEETGKSVADVVSEGPGLAFVVYPEAISRLPVSPVWAFLFFFMLFTVGLDTQFGMFETAVSAFVDEYPSFLQKRKTLFTAFLCILMFLLGLPCVTQGGIYVVQLMDWYSAAFSLMVISLLETVAVAWIYGVDRFLHDIFLMTRKRPSSWWKIYWSIGIGWIIAMCSITPIPVVAAVTLFREKGSFKERLIKSLRPSSDWGPALEENRIQYRKSLSIVSSRFYQKYTEQVPTLVKDIDVEQDEHSEACPFRTETAL</sequence>
<keyword evidence="15" id="KW-1015">Disulfide bond</keyword>
<evidence type="ECO:0000256" key="14">
    <source>
        <dbReference type="PIRSR" id="PIRSR600175-1"/>
    </source>
</evidence>
<keyword evidence="4 16" id="KW-0812">Transmembrane</keyword>
<feature type="binding site" evidence="14">
    <location>
        <position position="415"/>
    </location>
    <ligand>
        <name>Na(+)</name>
        <dbReference type="ChEBI" id="CHEBI:29101"/>
        <label>1</label>
    </ligand>
</feature>
<evidence type="ECO:0000256" key="13">
    <source>
        <dbReference type="ARBA" id="ARBA00037785"/>
    </source>
</evidence>
<feature type="binding site" evidence="14">
    <location>
        <position position="60"/>
    </location>
    <ligand>
        <name>Na(+)</name>
        <dbReference type="ChEBI" id="CHEBI:29101"/>
        <label>1</label>
    </ligand>
</feature>
<evidence type="ECO:0000256" key="4">
    <source>
        <dbReference type="ARBA" id="ARBA00022692"/>
    </source>
</evidence>
<dbReference type="PROSITE" id="PS00610">
    <property type="entry name" value="NA_NEUROTRAN_SYMP_1"/>
    <property type="match status" value="1"/>
</dbReference>
<evidence type="ECO:0000256" key="3">
    <source>
        <dbReference type="ARBA" id="ARBA00022448"/>
    </source>
</evidence>
<evidence type="ECO:0000256" key="17">
    <source>
        <dbReference type="SAM" id="Phobius"/>
    </source>
</evidence>
<dbReference type="GO" id="GO:0005886">
    <property type="term" value="C:plasma membrane"/>
    <property type="evidence" value="ECO:0007669"/>
    <property type="project" value="TreeGrafter"/>
</dbReference>
<protein>
    <recommendedName>
        <fullName evidence="16">Transporter</fullName>
    </recommendedName>
</protein>
<evidence type="ECO:0000256" key="10">
    <source>
        <dbReference type="ARBA" id="ARBA00023136"/>
    </source>
</evidence>
<dbReference type="Proteomes" id="UP000807504">
    <property type="component" value="Unassembled WGS sequence"/>
</dbReference>
<gene>
    <name evidence="18" type="ORF">HNY73_006025</name>
</gene>
<evidence type="ECO:0000256" key="2">
    <source>
        <dbReference type="ARBA" id="ARBA00006459"/>
    </source>
</evidence>
<feature type="binding site" evidence="14">
    <location>
        <position position="64"/>
    </location>
    <ligand>
        <name>Na(+)</name>
        <dbReference type="ChEBI" id="CHEBI:29101"/>
        <label>1</label>
    </ligand>
</feature>
<feature type="binding site" evidence="14">
    <location>
        <position position="315"/>
    </location>
    <ligand>
        <name>Na(+)</name>
        <dbReference type="ChEBI" id="CHEBI:29101"/>
        <label>1</label>
    </ligand>
</feature>
<dbReference type="GO" id="GO:0005283">
    <property type="term" value="F:amino acid:sodium symporter activity"/>
    <property type="evidence" value="ECO:0007669"/>
    <property type="project" value="TreeGrafter"/>
</dbReference>
<feature type="transmembrane region" description="Helical" evidence="17">
    <location>
        <begin position="400"/>
        <end position="421"/>
    </location>
</feature>
<feature type="transmembrane region" description="Helical" evidence="17">
    <location>
        <begin position="341"/>
        <end position="366"/>
    </location>
</feature>
<evidence type="ECO:0000256" key="9">
    <source>
        <dbReference type="ARBA" id="ARBA00023065"/>
    </source>
</evidence>
<keyword evidence="11" id="KW-0325">Glycoprotein</keyword>
<reference evidence="18" key="1">
    <citation type="journal article" date="2020" name="bioRxiv">
        <title>Chromosome-level reference genome of the European wasp spider Argiope bruennichi: a resource for studies on range expansion and evolutionary adaptation.</title>
        <authorList>
            <person name="Sheffer M.M."/>
            <person name="Hoppe A."/>
            <person name="Krehenwinkel H."/>
            <person name="Uhl G."/>
            <person name="Kuss A.W."/>
            <person name="Jensen L."/>
            <person name="Jensen C."/>
            <person name="Gillespie R.G."/>
            <person name="Hoff K.J."/>
            <person name="Prost S."/>
        </authorList>
    </citation>
    <scope>NUCLEOTIDE SEQUENCE</scope>
</reference>
<feature type="binding site" evidence="14">
    <location>
        <position position="347"/>
    </location>
    <ligand>
        <name>Na(+)</name>
        <dbReference type="ChEBI" id="CHEBI:29101"/>
        <label>1</label>
    </ligand>
</feature>
<comment type="function">
    <text evidence="13">Unusual broad substrate spectrum amino acid:sodium cotransporter that promotes absorption of the D isomers of essential amino acids. Neutral amino acids are the preferred substrates, especially methionine and phenylalanine.</text>
</comment>
<keyword evidence="19" id="KW-1185">Reference proteome</keyword>
<dbReference type="EMBL" id="JABXBU010000011">
    <property type="protein sequence ID" value="KAF8791098.1"/>
    <property type="molecule type" value="Genomic_DNA"/>
</dbReference>
<evidence type="ECO:0000313" key="18">
    <source>
        <dbReference type="EMBL" id="KAF8791098.1"/>
    </source>
</evidence>
<dbReference type="PROSITE" id="PS50267">
    <property type="entry name" value="NA_NEUROTRAN_SYMP_3"/>
    <property type="match status" value="1"/>
</dbReference>
<keyword evidence="6" id="KW-0029">Amino-acid transport</keyword>
<comment type="caution">
    <text evidence="18">The sequence shown here is derived from an EMBL/GenBank/DDBJ whole genome shotgun (WGS) entry which is preliminary data.</text>
</comment>
<feature type="binding site" evidence="14">
    <location>
        <position position="59"/>
    </location>
    <ligand>
        <name>Na(+)</name>
        <dbReference type="ChEBI" id="CHEBI:29101"/>
        <label>1</label>
    </ligand>
</feature>
<dbReference type="Pfam" id="PF00209">
    <property type="entry name" value="SNF"/>
    <property type="match status" value="1"/>
</dbReference>
<keyword evidence="7 17" id="KW-1133">Transmembrane helix</keyword>
<keyword evidence="12" id="KW-0739">Sodium transport</keyword>
<dbReference type="GO" id="GO:0046872">
    <property type="term" value="F:metal ion binding"/>
    <property type="evidence" value="ECO:0007669"/>
    <property type="project" value="UniProtKB-KW"/>
</dbReference>
<evidence type="ECO:0000256" key="1">
    <source>
        <dbReference type="ARBA" id="ARBA00004141"/>
    </source>
</evidence>
<feature type="transmembrane region" description="Helical" evidence="17">
    <location>
        <begin position="517"/>
        <end position="544"/>
    </location>
</feature>
<feature type="transmembrane region" description="Helical" evidence="17">
    <location>
        <begin position="230"/>
        <end position="247"/>
    </location>
</feature>
<evidence type="ECO:0000256" key="5">
    <source>
        <dbReference type="ARBA" id="ARBA00022847"/>
    </source>
</evidence>
<evidence type="ECO:0000313" key="19">
    <source>
        <dbReference type="Proteomes" id="UP000807504"/>
    </source>
</evidence>
<evidence type="ECO:0000256" key="11">
    <source>
        <dbReference type="ARBA" id="ARBA00023180"/>
    </source>
</evidence>
<keyword evidence="8 14" id="KW-0915">Sodium</keyword>
<dbReference type="SUPFAM" id="SSF161070">
    <property type="entry name" value="SNF-like"/>
    <property type="match status" value="1"/>
</dbReference>
<feature type="transmembrane region" description="Helical" evidence="17">
    <location>
        <begin position="81"/>
        <end position="102"/>
    </location>
</feature>
<comment type="similarity">
    <text evidence="2 16">Belongs to the sodium:neurotransmitter symporter (SNF) (TC 2.A.22) family.</text>
</comment>
<keyword evidence="14" id="KW-0479">Metal-binding</keyword>
<feature type="disulfide bond" evidence="15">
    <location>
        <begin position="160"/>
        <end position="169"/>
    </location>
</feature>
<dbReference type="InterPro" id="IPR000175">
    <property type="entry name" value="Na/ntran_symport"/>
</dbReference>
<name>A0A8T0FLJ8_ARGBR</name>
<accession>A0A8T0FLJ8</accession>
<dbReference type="GO" id="GO:0089718">
    <property type="term" value="P:amino acid import across plasma membrane"/>
    <property type="evidence" value="ECO:0007669"/>
    <property type="project" value="TreeGrafter"/>
</dbReference>
<proteinExistence type="inferred from homology"/>
<feature type="transmembrane region" description="Helical" evidence="17">
    <location>
        <begin position="123"/>
        <end position="149"/>
    </location>
</feature>
<evidence type="ECO:0000256" key="6">
    <source>
        <dbReference type="ARBA" id="ARBA00022970"/>
    </source>
</evidence>
<dbReference type="PANTHER" id="PTHR11616:SF321">
    <property type="entry name" value="SODIUM-DEPENDENT NUTRIENT AMINO ACID TRANSPORTER 1-RELATED"/>
    <property type="match status" value="1"/>
</dbReference>
<dbReference type="AlphaFoldDB" id="A0A8T0FLJ8"/>
<organism evidence="18 19">
    <name type="scientific">Argiope bruennichi</name>
    <name type="common">Wasp spider</name>
    <name type="synonym">Aranea bruennichi</name>
    <dbReference type="NCBI Taxonomy" id="94029"/>
    <lineage>
        <taxon>Eukaryota</taxon>
        <taxon>Metazoa</taxon>
        <taxon>Ecdysozoa</taxon>
        <taxon>Arthropoda</taxon>
        <taxon>Chelicerata</taxon>
        <taxon>Arachnida</taxon>
        <taxon>Araneae</taxon>
        <taxon>Araneomorphae</taxon>
        <taxon>Entelegynae</taxon>
        <taxon>Araneoidea</taxon>
        <taxon>Araneidae</taxon>
        <taxon>Argiope</taxon>
    </lineage>
</organism>
<comment type="subcellular location">
    <subcellularLocation>
        <location evidence="1">Membrane</location>
        <topology evidence="1">Multi-pass membrane protein</topology>
    </subcellularLocation>
</comment>
<dbReference type="PANTHER" id="PTHR11616">
    <property type="entry name" value="SODIUM/CHLORIDE DEPENDENT TRANSPORTER"/>
    <property type="match status" value="1"/>
</dbReference>
<feature type="binding site" evidence="14">
    <location>
        <position position="57"/>
    </location>
    <ligand>
        <name>Na(+)</name>
        <dbReference type="ChEBI" id="CHEBI:29101"/>
        <label>1</label>
    </ligand>
</feature>
<keyword evidence="5 16" id="KW-0769">Symport</keyword>
<feature type="transmembrane region" description="Helical" evidence="17">
    <location>
        <begin position="472"/>
        <end position="496"/>
    </location>
</feature>
<reference evidence="18" key="2">
    <citation type="submission" date="2020-06" db="EMBL/GenBank/DDBJ databases">
        <authorList>
            <person name="Sheffer M."/>
        </authorList>
    </citation>
    <scope>NUCLEOTIDE SEQUENCE</scope>
</reference>
<evidence type="ECO:0000256" key="16">
    <source>
        <dbReference type="RuleBase" id="RU003732"/>
    </source>
</evidence>
<dbReference type="InterPro" id="IPR037272">
    <property type="entry name" value="SNS_sf"/>
</dbReference>
<keyword evidence="3 16" id="KW-0813">Transport</keyword>
<feature type="transmembrane region" description="Helical" evidence="17">
    <location>
        <begin position="259"/>
        <end position="288"/>
    </location>
</feature>
<feature type="transmembrane region" description="Helical" evidence="17">
    <location>
        <begin position="51"/>
        <end position="69"/>
    </location>
</feature>
<evidence type="ECO:0000256" key="8">
    <source>
        <dbReference type="ARBA" id="ARBA00023053"/>
    </source>
</evidence>
<evidence type="ECO:0000256" key="12">
    <source>
        <dbReference type="ARBA" id="ARBA00023201"/>
    </source>
</evidence>
<evidence type="ECO:0000256" key="7">
    <source>
        <dbReference type="ARBA" id="ARBA00022989"/>
    </source>
</evidence>
<dbReference type="PRINTS" id="PR00176">
    <property type="entry name" value="NANEUSMPORT"/>
</dbReference>
<feature type="transmembrane region" description="Helical" evidence="17">
    <location>
        <begin position="308"/>
        <end position="329"/>
    </location>
</feature>
<evidence type="ECO:0000256" key="15">
    <source>
        <dbReference type="PIRSR" id="PIRSR600175-2"/>
    </source>
</evidence>
<feature type="transmembrane region" description="Helical" evidence="17">
    <location>
        <begin position="442"/>
        <end position="466"/>
    </location>
</feature>
<keyword evidence="10 17" id="KW-0472">Membrane</keyword>